<dbReference type="Gene3D" id="3.20.20.100">
    <property type="entry name" value="NADP-dependent oxidoreductase domain"/>
    <property type="match status" value="1"/>
</dbReference>
<dbReference type="InterPro" id="IPR036812">
    <property type="entry name" value="NAD(P)_OxRdtase_dom_sf"/>
</dbReference>
<evidence type="ECO:0000313" key="4">
    <source>
        <dbReference type="Proteomes" id="UP000823046"/>
    </source>
</evidence>
<dbReference type="Proteomes" id="UP000823046">
    <property type="component" value="Unassembled WGS sequence"/>
</dbReference>
<reference evidence="3 4" key="1">
    <citation type="journal article" date="2020" name="bioRxiv">
        <title>Metabolic contributions of an alphaproteobacterial endosymbiont in the apicomplexan Cardiosporidium cionae.</title>
        <authorList>
            <person name="Hunter E.S."/>
            <person name="Paight C.J."/>
            <person name="Lane C.E."/>
        </authorList>
    </citation>
    <scope>NUCLEOTIDE SEQUENCE [LARGE SCALE GENOMIC DNA]</scope>
    <source>
        <strain evidence="3">ESH_2018</strain>
    </source>
</reference>
<dbReference type="InterPro" id="IPR023210">
    <property type="entry name" value="NADP_OxRdtase_dom"/>
</dbReference>
<dbReference type="CDD" id="cd19094">
    <property type="entry name" value="AKR_Tas-like"/>
    <property type="match status" value="1"/>
</dbReference>
<feature type="domain" description="NADP-dependent oxidoreductase" evidence="2">
    <location>
        <begin position="367"/>
        <end position="696"/>
    </location>
</feature>
<accession>A0ABQ7J7S0</accession>
<dbReference type="InterPro" id="IPR050523">
    <property type="entry name" value="AKR_Detox_Biosynth"/>
</dbReference>
<proteinExistence type="predicted"/>
<evidence type="ECO:0000313" key="3">
    <source>
        <dbReference type="EMBL" id="KAF8820041.1"/>
    </source>
</evidence>
<dbReference type="Pfam" id="PF00248">
    <property type="entry name" value="Aldo_ket_red"/>
    <property type="match status" value="1"/>
</dbReference>
<evidence type="ECO:0000259" key="2">
    <source>
        <dbReference type="Pfam" id="PF00248"/>
    </source>
</evidence>
<protein>
    <submittedName>
        <fullName evidence="3">Aldo-keto reductase</fullName>
    </submittedName>
</protein>
<name>A0ABQ7J7S0_9APIC</name>
<dbReference type="PANTHER" id="PTHR43364:SF4">
    <property type="entry name" value="NAD(P)-LINKED OXIDOREDUCTASE SUPERFAMILY PROTEIN"/>
    <property type="match status" value="1"/>
</dbReference>
<dbReference type="EMBL" id="JADAQX010000502">
    <property type="protein sequence ID" value="KAF8820041.1"/>
    <property type="molecule type" value="Genomic_DNA"/>
</dbReference>
<evidence type="ECO:0000256" key="1">
    <source>
        <dbReference type="ARBA" id="ARBA00023002"/>
    </source>
</evidence>
<dbReference type="PRINTS" id="PR00069">
    <property type="entry name" value="ALDKETRDTASE"/>
</dbReference>
<comment type="caution">
    <text evidence="3">The sequence shown here is derived from an EMBL/GenBank/DDBJ whole genome shotgun (WGS) entry which is preliminary data.</text>
</comment>
<dbReference type="PANTHER" id="PTHR43364">
    <property type="entry name" value="NADH-SPECIFIC METHYLGLYOXAL REDUCTASE-RELATED"/>
    <property type="match status" value="1"/>
</dbReference>
<keyword evidence="1" id="KW-0560">Oxidoreductase</keyword>
<dbReference type="SUPFAM" id="SSF51430">
    <property type="entry name" value="NAD(P)-linked oxidoreductase"/>
    <property type="match status" value="1"/>
</dbReference>
<keyword evidence="4" id="KW-1185">Reference proteome</keyword>
<dbReference type="InterPro" id="IPR020471">
    <property type="entry name" value="AKR"/>
</dbReference>
<gene>
    <name evidence="3" type="ORF">IE077_003647</name>
</gene>
<organism evidence="3 4">
    <name type="scientific">Cardiosporidium cionae</name>
    <dbReference type="NCBI Taxonomy" id="476202"/>
    <lineage>
        <taxon>Eukaryota</taxon>
        <taxon>Sar</taxon>
        <taxon>Alveolata</taxon>
        <taxon>Apicomplexa</taxon>
        <taxon>Aconoidasida</taxon>
        <taxon>Nephromycida</taxon>
        <taxon>Cardiosporidium</taxon>
    </lineage>
</organism>
<sequence length="726" mass="84289">MRTFSACSFLSILCNLFVGTVCFCYISLPKAVHHASIQTWQLNLHSPTPSNRNFMHRRRDLLCSLFIVAPAYPNFAFLKTHLQSLSINSPVNPSESSYDVSSQFPLSERINQSKYSPTWRDYLDWIPPDATASNQTTDNIPIEDLPIKELVVDNRTIQYRQASDNSPKYIDIPTYNQLLQNWDPKELEKIRNENYHDYNIPPGLPADSWIPFPQSLEKNNEIKLIKVDTETEGYDYIHTYYDSRRNYTWSYKRYNPYKIGNQSILPFEPWKCETFEDQRYYLQNVSLPPKTLDTDIFRQPPLANMMTAGMSSTPADEQQWKYIPINPFGVGPTYQKFWELHSIKKNKDRNPEMRFLRLGKSDLIVSEICLGTMTFGLQVDETRAHALLDYCYDEFNVNFFDTSELYPLPARPSHHGKAEIILGNWIKKRGKEHRERLIIATKIAGRTTNLPWLRSEQEGRDGSRGTCLSKSQIHAAVDASLHRLQTDYLDLLQFHWPDRYVPLQESADFGDILFDSERMYSSTISMHEQLEAIQELIQEGKIRAWGLSNETPWGVLRFWELAKEMGMAEAASLQVHYNLLCRNDVEKSFVELCRPNNTGIGILAYSPLAGGILTGKYLEHLEYPTTGRMLRFPSYMKRLRGSLAARAIREYHDLAIKNQMKNLAMVALRWVYSRPFVCSTIIGATDLLQLRENLWCTNDAISISDLIEREINALHWKWRDPLRIIQ</sequence>